<protein>
    <submittedName>
        <fullName evidence="1">Uncharacterized protein</fullName>
    </submittedName>
</protein>
<name>A0A6N4QJ99_9LEPT</name>
<dbReference type="Proteomes" id="UP000297239">
    <property type="component" value="Unassembled WGS sequence"/>
</dbReference>
<dbReference type="EMBL" id="RQFF01000013">
    <property type="protein sequence ID" value="TGK73318.1"/>
    <property type="molecule type" value="Genomic_DNA"/>
</dbReference>
<gene>
    <name evidence="1" type="ORF">EHQ18_05735</name>
</gene>
<evidence type="ECO:0000313" key="1">
    <source>
        <dbReference type="EMBL" id="TGK73318.1"/>
    </source>
</evidence>
<comment type="caution">
    <text evidence="1">The sequence shown here is derived from an EMBL/GenBank/DDBJ whole genome shotgun (WGS) entry which is preliminary data.</text>
</comment>
<evidence type="ECO:0000313" key="2">
    <source>
        <dbReference type="Proteomes" id="UP000297239"/>
    </source>
</evidence>
<dbReference type="AlphaFoldDB" id="A0A6N4QJ99"/>
<sequence>MDLWYFYCFIFFHTCNLRKIVSNLPSGNDNKARIIKSKFIFVKTHQTKLIYLKMILFSEVYQQKIKITPYEIKVSAIHLTPKIRIQPNF</sequence>
<reference evidence="1" key="1">
    <citation type="journal article" date="2019" name="PLoS Negl. Trop. Dis.">
        <title>Revisiting the worldwide diversity of Leptospira species in the environment.</title>
        <authorList>
            <person name="Vincent A.T."/>
            <person name="Schiettekatte O."/>
            <person name="Bourhy P."/>
            <person name="Veyrier F.J."/>
            <person name="Picardeau M."/>
        </authorList>
    </citation>
    <scope>NUCLEOTIDE SEQUENCE [LARGE SCALE GENOMIC DNA]</scope>
    <source>
        <strain evidence="1">201800293</strain>
    </source>
</reference>
<keyword evidence="2" id="KW-1185">Reference proteome</keyword>
<accession>A0A6N4QJ99</accession>
<proteinExistence type="predicted"/>
<organism evidence="1 2">
    <name type="scientific">Leptospira kanakyensis</name>
    <dbReference type="NCBI Taxonomy" id="2484968"/>
    <lineage>
        <taxon>Bacteria</taxon>
        <taxon>Pseudomonadati</taxon>
        <taxon>Spirochaetota</taxon>
        <taxon>Spirochaetia</taxon>
        <taxon>Leptospirales</taxon>
        <taxon>Leptospiraceae</taxon>
        <taxon>Leptospira</taxon>
    </lineage>
</organism>